<gene>
    <name evidence="12" type="ORF">BC936DRAFT_139134</name>
</gene>
<protein>
    <recommendedName>
        <fullName evidence="9">AP complex subunit sigma</fullName>
    </recommendedName>
</protein>
<evidence type="ECO:0000256" key="1">
    <source>
        <dbReference type="ARBA" id="ARBA00004555"/>
    </source>
</evidence>
<feature type="region of interest" description="Disordered" evidence="10">
    <location>
        <begin position="125"/>
        <end position="147"/>
    </location>
</feature>
<dbReference type="GO" id="GO:0006886">
    <property type="term" value="P:intracellular protein transport"/>
    <property type="evidence" value="ECO:0007669"/>
    <property type="project" value="UniProtKB-UniRule"/>
</dbReference>
<dbReference type="GO" id="GO:0030121">
    <property type="term" value="C:AP-1 adaptor complex"/>
    <property type="evidence" value="ECO:0007669"/>
    <property type="project" value="InterPro"/>
</dbReference>
<evidence type="ECO:0000256" key="3">
    <source>
        <dbReference type="ARBA" id="ARBA00006972"/>
    </source>
</evidence>
<dbReference type="GO" id="GO:0035615">
    <property type="term" value="F:clathrin adaptor activity"/>
    <property type="evidence" value="ECO:0007669"/>
    <property type="project" value="InterPro"/>
</dbReference>
<sequence length="147" mass="17019">MGINWMLLVSRQGKVRLTKWFQTIPPKEKGKIVKDVTQLVLARRTKMCNFLEYKAGINGEDNELITLEIVHRYVEILDRYFGNVCELDLIFNFHKAYFIMDELLIAGEIQETSKKSVLRVITQQDQYEETEASEQAKGGNSWTGEGK</sequence>
<evidence type="ECO:0000256" key="7">
    <source>
        <dbReference type="ARBA" id="ARBA00023136"/>
    </source>
</evidence>
<dbReference type="CDD" id="cd14831">
    <property type="entry name" value="AP1_sigma"/>
    <property type="match status" value="1"/>
</dbReference>
<feature type="domain" description="AP complex mu/sigma subunit" evidence="11">
    <location>
        <begin position="3"/>
        <end position="126"/>
    </location>
</feature>
<dbReference type="AlphaFoldDB" id="A0A433BAR4"/>
<evidence type="ECO:0000256" key="5">
    <source>
        <dbReference type="ARBA" id="ARBA00022927"/>
    </source>
</evidence>
<reference evidence="12 13" key="1">
    <citation type="journal article" date="2018" name="New Phytol.">
        <title>Phylogenomics of Endogonaceae and evolution of mycorrhizas within Mucoromycota.</title>
        <authorList>
            <person name="Chang Y."/>
            <person name="Desiro A."/>
            <person name="Na H."/>
            <person name="Sandor L."/>
            <person name="Lipzen A."/>
            <person name="Clum A."/>
            <person name="Barry K."/>
            <person name="Grigoriev I.V."/>
            <person name="Martin F.M."/>
            <person name="Stajich J.E."/>
            <person name="Smith M.E."/>
            <person name="Bonito G."/>
            <person name="Spatafora J.W."/>
        </authorList>
    </citation>
    <scope>NUCLEOTIDE SEQUENCE [LARGE SCALE GENOMIC DNA]</scope>
    <source>
        <strain evidence="12 13">GMNB39</strain>
    </source>
</reference>
<evidence type="ECO:0000256" key="9">
    <source>
        <dbReference type="PIRNR" id="PIRNR015588"/>
    </source>
</evidence>
<organism evidence="12 13">
    <name type="scientific">Jimgerdemannia flammicorona</name>
    <dbReference type="NCBI Taxonomy" id="994334"/>
    <lineage>
        <taxon>Eukaryota</taxon>
        <taxon>Fungi</taxon>
        <taxon>Fungi incertae sedis</taxon>
        <taxon>Mucoromycota</taxon>
        <taxon>Mucoromycotina</taxon>
        <taxon>Endogonomycetes</taxon>
        <taxon>Endogonales</taxon>
        <taxon>Endogonaceae</taxon>
        <taxon>Jimgerdemannia</taxon>
    </lineage>
</organism>
<evidence type="ECO:0000313" key="13">
    <source>
        <dbReference type="Proteomes" id="UP000268093"/>
    </source>
</evidence>
<dbReference type="InterPro" id="IPR022775">
    <property type="entry name" value="AP_mu_sigma_su"/>
</dbReference>
<comment type="caution">
    <text evidence="12">The sequence shown here is derived from an EMBL/GenBank/DDBJ whole genome shotgun (WGS) entry which is preliminary data.</text>
</comment>
<dbReference type="OrthoDB" id="371463at2759"/>
<evidence type="ECO:0000256" key="8">
    <source>
        <dbReference type="ARBA" id="ARBA00023329"/>
    </source>
</evidence>
<evidence type="ECO:0000313" key="12">
    <source>
        <dbReference type="EMBL" id="RUP22001.1"/>
    </source>
</evidence>
<dbReference type="InterPro" id="IPR044733">
    <property type="entry name" value="AP1_sigma"/>
</dbReference>
<dbReference type="InterPro" id="IPR016635">
    <property type="entry name" value="AP_complex_ssu"/>
</dbReference>
<name>A0A433BAR4_9FUNG</name>
<evidence type="ECO:0000256" key="10">
    <source>
        <dbReference type="SAM" id="MobiDB-lite"/>
    </source>
</evidence>
<dbReference type="EMBL" id="RBNI01014341">
    <property type="protein sequence ID" value="RUP22001.1"/>
    <property type="molecule type" value="Genomic_DNA"/>
</dbReference>
<dbReference type="PANTHER" id="PTHR11753">
    <property type="entry name" value="ADAPTOR COMPLEXES SMALL SUBUNIT FAMILY"/>
    <property type="match status" value="1"/>
</dbReference>
<dbReference type="Gene3D" id="3.30.450.60">
    <property type="match status" value="1"/>
</dbReference>
<keyword evidence="8" id="KW-0968">Cytoplasmic vesicle</keyword>
<dbReference type="GO" id="GO:0005829">
    <property type="term" value="C:cytosol"/>
    <property type="evidence" value="ECO:0007669"/>
    <property type="project" value="GOC"/>
</dbReference>
<dbReference type="FunFam" id="3.30.450.60:FF:000007">
    <property type="entry name" value="AP complex subunit sigma"/>
    <property type="match status" value="1"/>
</dbReference>
<dbReference type="InterPro" id="IPR011012">
    <property type="entry name" value="Longin-like_dom_sf"/>
</dbReference>
<keyword evidence="7 9" id="KW-0472">Membrane</keyword>
<keyword evidence="13" id="KW-1185">Reference proteome</keyword>
<evidence type="ECO:0000256" key="2">
    <source>
        <dbReference type="ARBA" id="ARBA00004640"/>
    </source>
</evidence>
<dbReference type="Proteomes" id="UP000268093">
    <property type="component" value="Unassembled WGS sequence"/>
</dbReference>
<evidence type="ECO:0000256" key="6">
    <source>
        <dbReference type="ARBA" id="ARBA00023034"/>
    </source>
</evidence>
<dbReference type="SUPFAM" id="SSF64356">
    <property type="entry name" value="SNARE-like"/>
    <property type="match status" value="1"/>
</dbReference>
<evidence type="ECO:0000259" key="11">
    <source>
        <dbReference type="Pfam" id="PF01217"/>
    </source>
</evidence>
<evidence type="ECO:0000256" key="4">
    <source>
        <dbReference type="ARBA" id="ARBA00022448"/>
    </source>
</evidence>
<proteinExistence type="inferred from homology"/>
<comment type="subcellular location">
    <subcellularLocation>
        <location evidence="2">Cytoplasmic vesicle</location>
        <location evidence="2">Clathrin-coated vesicle membrane</location>
    </subcellularLocation>
    <subcellularLocation>
        <location evidence="1">Golgi apparatus</location>
    </subcellularLocation>
</comment>
<dbReference type="GO" id="GO:0016482">
    <property type="term" value="P:cytosolic transport"/>
    <property type="evidence" value="ECO:0007669"/>
    <property type="project" value="UniProtKB-ARBA"/>
</dbReference>
<keyword evidence="5 9" id="KW-0653">Protein transport</keyword>
<feature type="compositionally biased region" description="Polar residues" evidence="10">
    <location>
        <begin position="138"/>
        <end position="147"/>
    </location>
</feature>
<dbReference type="PIRSF" id="PIRSF015588">
    <property type="entry name" value="AP_complex_sigma"/>
    <property type="match status" value="1"/>
</dbReference>
<comment type="similarity">
    <text evidence="3 9">Belongs to the adaptor complexes small subunit family.</text>
</comment>
<keyword evidence="4 9" id="KW-0813">Transport</keyword>
<keyword evidence="6" id="KW-0333">Golgi apparatus</keyword>
<dbReference type="Pfam" id="PF01217">
    <property type="entry name" value="Clat_adaptor_s"/>
    <property type="match status" value="1"/>
</dbReference>
<accession>A0A433BAR4</accession>